<dbReference type="Proteomes" id="UP001519288">
    <property type="component" value="Unassembled WGS sequence"/>
</dbReference>
<keyword evidence="2" id="KW-1185">Reference proteome</keyword>
<proteinExistence type="predicted"/>
<reference evidence="1 2" key="1">
    <citation type="submission" date="2021-03" db="EMBL/GenBank/DDBJ databases">
        <title>Genomic Encyclopedia of Type Strains, Phase IV (KMG-IV): sequencing the most valuable type-strain genomes for metagenomic binning, comparative biology and taxonomic classification.</title>
        <authorList>
            <person name="Goeker M."/>
        </authorList>
    </citation>
    <scope>NUCLEOTIDE SEQUENCE [LARGE SCALE GENOMIC DNA]</scope>
    <source>
        <strain evidence="1 2">DSM 26806</strain>
    </source>
</reference>
<comment type="caution">
    <text evidence="1">The sequence shown here is derived from an EMBL/GenBank/DDBJ whole genome shotgun (WGS) entry which is preliminary data.</text>
</comment>
<evidence type="ECO:0000313" key="2">
    <source>
        <dbReference type="Proteomes" id="UP001519288"/>
    </source>
</evidence>
<sequence length="40" mass="4976">MSRRRRMRSRESFVPGGNIFRNRLRRLRPAAAVEHEEFWF</sequence>
<name>A0ABS4JK84_9BACL</name>
<organism evidence="1 2">
    <name type="scientific">Paenibacillus shirakamiensis</name>
    <dbReference type="NCBI Taxonomy" id="1265935"/>
    <lineage>
        <taxon>Bacteria</taxon>
        <taxon>Bacillati</taxon>
        <taxon>Bacillota</taxon>
        <taxon>Bacilli</taxon>
        <taxon>Bacillales</taxon>
        <taxon>Paenibacillaceae</taxon>
        <taxon>Paenibacillus</taxon>
    </lineage>
</organism>
<dbReference type="EMBL" id="JAGGLD010000006">
    <property type="protein sequence ID" value="MBP2002119.1"/>
    <property type="molecule type" value="Genomic_DNA"/>
</dbReference>
<accession>A0ABS4JK84</accession>
<protein>
    <submittedName>
        <fullName evidence="1">Uncharacterized protein</fullName>
    </submittedName>
</protein>
<gene>
    <name evidence="1" type="ORF">J2Z69_003176</name>
</gene>
<evidence type="ECO:0000313" key="1">
    <source>
        <dbReference type="EMBL" id="MBP2002119.1"/>
    </source>
</evidence>
<dbReference type="RefSeq" id="WP_281069417.1">
    <property type="nucleotide sequence ID" value="NZ_JAGGLD010000006.1"/>
</dbReference>